<sequence>NITNRTRPTLRKITPRSVPNVLTTDKWKAKIVRVPEDTKRHTGGRWVIPARFGVPGPFSSRPVSAEGKVSFHFSHETVTKATGGKSVLVSGSNRRPLSSSATAEHDAYVTRPDAVLTLSAADFEQYAGRPGALGLSDGQTAAIFSNISDDPDERRDFWLKVHHHEREASPDCLKFEAKLLKSSEWQKLANADALPPEVRAIAARMAKIPARAAKSEGNAFLEIDLSEGKKITKAAAAVLGSWGRKRTPIRVCKGRGGRTQFRVTAEFPYGINAAARVRIAQSFCDYLAAFGVMYTAAIHAPDEHNDERNDHLHITYYDRPCTRLPDNRWDFEVREKIEGQHNRYRYPFRQPKISKLTRGGGDENYRSHRAETVKRMRTHFAEICNRELAEAGIARQFDPRSYREMGIEQQPTQPLGPRAAPLEAVGIPTKAGIENAEILWSFEMESARARCERAYRQRELRQREVAQAVDLLGPGDDRDALRQIQYDLRDACKTIDENEAELEQFRIALEMASARPEKTVETCERILATLDAGKGSERDRQARSLIEARLLQAEDFLERVDEICSQFLKEVAPIDEGLKAAREKVAALRAQAAPLIEAANSVATRLVERETAREQTEEIAATTGAVNPATTKLDRIMDRVLEDFLVHPPSERQANYTVPGIAREDYQMLTSESLSALAQARLKEIAKIQRARVVEAIQMLDVHGEHGLGSVGI</sequence>
<name>A0ABS7JA14_9SPHN</name>
<proteinExistence type="inferred from homology"/>
<dbReference type="RefSeq" id="WP_221560587.1">
    <property type="nucleotide sequence ID" value="NZ_JAIGNO010000029.1"/>
</dbReference>
<dbReference type="Proteomes" id="UP000755104">
    <property type="component" value="Unassembled WGS sequence"/>
</dbReference>
<gene>
    <name evidence="4" type="ORF">K3174_16750</name>
</gene>
<accession>A0ABS7JA14</accession>
<evidence type="ECO:0000256" key="1">
    <source>
        <dbReference type="ARBA" id="ARBA00010873"/>
    </source>
</evidence>
<reference evidence="4 5" key="1">
    <citation type="submission" date="2021-08" db="EMBL/GenBank/DDBJ databases">
        <title>Comparative Genomics Analysis of the Genus Qipengyuania Reveals Extensive Genetic Diversity and Metabolic Versatility, Including the Description of Fifteen Novel Species.</title>
        <authorList>
            <person name="Liu Y."/>
        </authorList>
    </citation>
    <scope>NUCLEOTIDE SEQUENCE [LARGE SCALE GENOMIC DNA]</scope>
    <source>
        <strain evidence="4 5">6D47A</strain>
    </source>
</reference>
<organism evidence="4 5">
    <name type="scientific">Qipengyuania qiaonensis</name>
    <dbReference type="NCBI Taxonomy" id="2867240"/>
    <lineage>
        <taxon>Bacteria</taxon>
        <taxon>Pseudomonadati</taxon>
        <taxon>Pseudomonadota</taxon>
        <taxon>Alphaproteobacteria</taxon>
        <taxon>Sphingomonadales</taxon>
        <taxon>Erythrobacteraceae</taxon>
        <taxon>Qipengyuania</taxon>
    </lineage>
</organism>
<dbReference type="EMBL" id="JAIGNO010000029">
    <property type="protein sequence ID" value="MBX7484177.1"/>
    <property type="molecule type" value="Genomic_DNA"/>
</dbReference>
<comment type="caution">
    <text evidence="4">The sequence shown here is derived from an EMBL/GenBank/DDBJ whole genome shotgun (WGS) entry which is preliminary data.</text>
</comment>
<keyword evidence="2" id="KW-0184">Conjugation</keyword>
<dbReference type="InterPro" id="IPR005053">
    <property type="entry name" value="MobA_MobL"/>
</dbReference>
<feature type="domain" description="MobA/MobL protein" evidence="3">
    <location>
        <begin position="266"/>
        <end position="422"/>
    </location>
</feature>
<evidence type="ECO:0000256" key="2">
    <source>
        <dbReference type="ARBA" id="ARBA00022971"/>
    </source>
</evidence>
<evidence type="ECO:0000313" key="4">
    <source>
        <dbReference type="EMBL" id="MBX7484177.1"/>
    </source>
</evidence>
<dbReference type="Pfam" id="PF03389">
    <property type="entry name" value="MobA_MobL"/>
    <property type="match status" value="1"/>
</dbReference>
<evidence type="ECO:0000313" key="5">
    <source>
        <dbReference type="Proteomes" id="UP000755104"/>
    </source>
</evidence>
<dbReference type="Gene3D" id="3.30.930.30">
    <property type="match status" value="1"/>
</dbReference>
<keyword evidence="5" id="KW-1185">Reference proteome</keyword>
<protein>
    <submittedName>
        <fullName evidence="4">MobA/MobL family protein</fullName>
    </submittedName>
</protein>
<evidence type="ECO:0000259" key="3">
    <source>
        <dbReference type="Pfam" id="PF03389"/>
    </source>
</evidence>
<feature type="non-terminal residue" evidence="4">
    <location>
        <position position="1"/>
    </location>
</feature>
<comment type="similarity">
    <text evidence="1">Belongs to the MobA/MobL family.</text>
</comment>